<dbReference type="InterPro" id="IPR003593">
    <property type="entry name" value="AAA+_ATPase"/>
</dbReference>
<dbReference type="Pfam" id="PF00004">
    <property type="entry name" value="AAA"/>
    <property type="match status" value="1"/>
</dbReference>
<feature type="domain" description="AAA+ ATPase" evidence="2">
    <location>
        <begin position="591"/>
        <end position="775"/>
    </location>
</feature>
<dbReference type="SMART" id="SM00382">
    <property type="entry name" value="AAA"/>
    <property type="match status" value="1"/>
</dbReference>
<dbReference type="PANTHER" id="PTHR23389:SF21">
    <property type="entry name" value="ATPASE FAMILY AAA DOMAIN-CONTAINING PROTEIN 5"/>
    <property type="match status" value="1"/>
</dbReference>
<gene>
    <name evidence="3" type="ORF">HRR80_001377</name>
</gene>
<feature type="compositionally biased region" description="Polar residues" evidence="1">
    <location>
        <begin position="36"/>
        <end position="74"/>
    </location>
</feature>
<organism evidence="3 4">
    <name type="scientific">Exophiala dermatitidis</name>
    <name type="common">Black yeast-like fungus</name>
    <name type="synonym">Wangiella dermatitidis</name>
    <dbReference type="NCBI Taxonomy" id="5970"/>
    <lineage>
        <taxon>Eukaryota</taxon>
        <taxon>Fungi</taxon>
        <taxon>Dikarya</taxon>
        <taxon>Ascomycota</taxon>
        <taxon>Pezizomycotina</taxon>
        <taxon>Eurotiomycetes</taxon>
        <taxon>Chaetothyriomycetidae</taxon>
        <taxon>Chaetothyriales</taxon>
        <taxon>Herpotrichiellaceae</taxon>
        <taxon>Exophiala</taxon>
    </lineage>
</organism>
<name>A0AAN6EZW9_EXODE</name>
<dbReference type="Proteomes" id="UP001161757">
    <property type="component" value="Unassembled WGS sequence"/>
</dbReference>
<accession>A0AAN6EZW9</accession>
<dbReference type="GO" id="GO:0016887">
    <property type="term" value="F:ATP hydrolysis activity"/>
    <property type="evidence" value="ECO:0007669"/>
    <property type="project" value="InterPro"/>
</dbReference>
<feature type="compositionally biased region" description="Polar residues" evidence="1">
    <location>
        <begin position="194"/>
        <end position="210"/>
    </location>
</feature>
<dbReference type="GO" id="GO:0003677">
    <property type="term" value="F:DNA binding"/>
    <property type="evidence" value="ECO:0007669"/>
    <property type="project" value="TreeGrafter"/>
</dbReference>
<feature type="compositionally biased region" description="Basic and acidic residues" evidence="1">
    <location>
        <begin position="181"/>
        <end position="190"/>
    </location>
</feature>
<evidence type="ECO:0000256" key="1">
    <source>
        <dbReference type="SAM" id="MobiDB-lite"/>
    </source>
</evidence>
<comment type="caution">
    <text evidence="3">The sequence shown here is derived from an EMBL/GenBank/DDBJ whole genome shotgun (WGS) entry which is preliminary data.</text>
</comment>
<feature type="compositionally biased region" description="Polar residues" evidence="1">
    <location>
        <begin position="142"/>
        <end position="154"/>
    </location>
</feature>
<dbReference type="PANTHER" id="PTHR23389">
    <property type="entry name" value="CHROMOSOME TRANSMISSION FIDELITY FACTOR 18"/>
    <property type="match status" value="1"/>
</dbReference>
<feature type="region of interest" description="Disordered" evidence="1">
    <location>
        <begin position="36"/>
        <end position="276"/>
    </location>
</feature>
<dbReference type="GO" id="GO:0005524">
    <property type="term" value="F:ATP binding"/>
    <property type="evidence" value="ECO:0007669"/>
    <property type="project" value="InterPro"/>
</dbReference>
<evidence type="ECO:0000259" key="2">
    <source>
        <dbReference type="SMART" id="SM00382"/>
    </source>
</evidence>
<dbReference type="InterPro" id="IPR003959">
    <property type="entry name" value="ATPase_AAA_core"/>
</dbReference>
<dbReference type="InterPro" id="IPR027417">
    <property type="entry name" value="P-loop_NTPase"/>
</dbReference>
<dbReference type="Gene3D" id="3.40.50.300">
    <property type="entry name" value="P-loop containing nucleotide triphosphate hydrolases"/>
    <property type="match status" value="1"/>
</dbReference>
<protein>
    <recommendedName>
        <fullName evidence="2">AAA+ ATPase domain-containing protein</fullName>
    </recommendedName>
</protein>
<evidence type="ECO:0000313" key="4">
    <source>
        <dbReference type="Proteomes" id="UP001161757"/>
    </source>
</evidence>
<sequence length="1134" mass="123586">MAALVGCDNGPGHLVPVHPLFKQVAMSNDTRAKNISTSHLGLDGTSDNGRTTPSLGPDCSSETASYGRATTTPGGMSDIEPRRPESWSVVDGDDFENENTPRKRRRLSSSLRETQAQPCQNKQTVLTRTWHEQLEEAATGLGPSTSKEAQTRSGQLGEELFLSDTHRDIQPDEAACTTNVSDEKRERDNLTPKVLSSTNAHPTPSATDSPTMDPLAEVDKENSTPQNKTMRIGSNGKLTTLPQSSSRHSPRTKKKAQSDQGDGGRKVSQSSRKVGVKNGKFVPSLRIALPYRSTNCGQKIEEILSQQPSTSGTVAQGPPVPSADSVAKGVKTTHPFFLGNLAPKASKQSHVKTEASTGRPAMNNDTNENAAEAPKPWDEIKFSTNRPLFQSKVLEGISPVWPPVSLQLVEPSHDRLISRTILPDLASARKLKHQVSGVNPAEDVLWIFARDLQHDPLGLTSPHLPTRKVMSGKALNAELDAELGTGSRQSPHISSLKSRIELDLSPFDKGIAAGPQMWPQDYAPTCWQDVLQPQAQILHDWLGTLKVHQIQSGKLVPKAKAQIMKKRRKRRSDELDDFIVNSDEENEEPSGKNAILIAGPPGCGKTAAVFAVALQLGFEIFEIHAGMRRSARDIQEKVGDMTQNHLVQQASSLSNLSRASSMSLDESTVVPPCSGPLPANQPTMGSFITLGKGRANTKPSEEPSGKEVKVKAQKQSLILFEEVDIVFDEDKGFWAGVQSLIRTSKRPVIMTCNNIASVPLDDLDLFTILHFDRPDTELSVERLAFAAAAEGHLLKPQALQDLYLSKGRDLRASLTELNLWCQMTVGSQQGGLDWMLPYEHGRQCSQETSVTRIVSQDTFISGLDLYPTELYDPEDVIKYSEESLGLSPLDWVKDHQVVEQEERHLQSLDDMLALSDARSVMDVVDTDVACLMAGIMMTNKTFVSGHPCGNPREEIVRLYLEQKNSKSYNGLLVDRSTIANALGPLMEENRIGLPTSPGRKAPSLDNMALSLVTEVAPYVRIIVEHDLRLEQMRNELEGVGGGSQTSGSGPSRRPRKTRASRAALEGGTKASTRRDRWFPESLDFAEVLASAGDGWPKVLVGLRPEEDASQAGQVEAEISSAAATPASSMAMEGE</sequence>
<reference evidence="3" key="1">
    <citation type="submission" date="2023-01" db="EMBL/GenBank/DDBJ databases">
        <title>Exophiala dermititidis isolated from Cystic Fibrosis Patient.</title>
        <authorList>
            <person name="Kurbessoian T."/>
            <person name="Crocker A."/>
            <person name="Murante D."/>
            <person name="Hogan D.A."/>
            <person name="Stajich J.E."/>
        </authorList>
    </citation>
    <scope>NUCLEOTIDE SEQUENCE</scope>
    <source>
        <strain evidence="3">Ex8</strain>
    </source>
</reference>
<feature type="compositionally biased region" description="Polar residues" evidence="1">
    <location>
        <begin position="113"/>
        <end position="127"/>
    </location>
</feature>
<evidence type="ECO:0000313" key="3">
    <source>
        <dbReference type="EMBL" id="KAJ8994672.1"/>
    </source>
</evidence>
<dbReference type="AlphaFoldDB" id="A0AAN6EZW9"/>
<dbReference type="EMBL" id="JAJGCB010000002">
    <property type="protein sequence ID" value="KAJ8994672.1"/>
    <property type="molecule type" value="Genomic_DNA"/>
</dbReference>
<dbReference type="SUPFAM" id="SSF52540">
    <property type="entry name" value="P-loop containing nucleoside triphosphate hydrolases"/>
    <property type="match status" value="1"/>
</dbReference>
<proteinExistence type="predicted"/>
<feature type="compositionally biased region" description="Polar residues" evidence="1">
    <location>
        <begin position="236"/>
        <end position="247"/>
    </location>
</feature>
<feature type="region of interest" description="Disordered" evidence="1">
    <location>
        <begin position="1036"/>
        <end position="1073"/>
    </location>
</feature>
<feature type="compositionally biased region" description="Low complexity" evidence="1">
    <location>
        <begin position="1116"/>
        <end position="1134"/>
    </location>
</feature>
<feature type="region of interest" description="Disordered" evidence="1">
    <location>
        <begin position="1106"/>
        <end position="1134"/>
    </location>
</feature>
<dbReference type="GO" id="GO:0005634">
    <property type="term" value="C:nucleus"/>
    <property type="evidence" value="ECO:0007669"/>
    <property type="project" value="TreeGrafter"/>
</dbReference>